<dbReference type="RefSeq" id="WP_024496467.1">
    <property type="nucleotide sequence ID" value="NZ_AWGA01000066.1"/>
</dbReference>
<dbReference type="InterPro" id="IPR007922">
    <property type="entry name" value="DciA-like"/>
</dbReference>
<proteinExistence type="predicted"/>
<name>A0AB94IBH6_9GAMM</name>
<sequence>MRKSAPQSLDYLFDETSSLRKVQQRALALAKLNQTVKSLLPIPLQSQCRIANYRHHRLIVEVSSASWLTRLRYEQQKLLSTLRTTVLPALSAIDFVINPTLNIDRYILHSGDPQNSSKHKAERQLSHTSAEMLLTLAENSPEKLKQTLLKLAQHANRSDKK</sequence>
<comment type="caution">
    <text evidence="1">The sequence shown here is derived from an EMBL/GenBank/DDBJ whole genome shotgun (WGS) entry which is preliminary data.</text>
</comment>
<organism evidence="1 2">
    <name type="scientific">Candidatus Schmidhempelia bombi str. Bimp</name>
    <dbReference type="NCBI Taxonomy" id="1387197"/>
    <lineage>
        <taxon>Bacteria</taxon>
        <taxon>Pseudomonadati</taxon>
        <taxon>Pseudomonadota</taxon>
        <taxon>Gammaproteobacteria</taxon>
        <taxon>Orbales</taxon>
        <taxon>Orbaceae</taxon>
        <taxon>Candidatus Schmidhempelia</taxon>
    </lineage>
</organism>
<accession>A0AB94IBH6</accession>
<dbReference type="AlphaFoldDB" id="A0AB94IBH6"/>
<keyword evidence="2" id="KW-1185">Reference proteome</keyword>
<evidence type="ECO:0000313" key="1">
    <source>
        <dbReference type="EMBL" id="TEA26758.1"/>
    </source>
</evidence>
<dbReference type="Pfam" id="PF05258">
    <property type="entry name" value="DciA"/>
    <property type="match status" value="1"/>
</dbReference>
<dbReference type="EMBL" id="AWGA01000066">
    <property type="protein sequence ID" value="TEA26758.1"/>
    <property type="molecule type" value="Genomic_DNA"/>
</dbReference>
<evidence type="ECO:0000313" key="2">
    <source>
        <dbReference type="Proteomes" id="UP000506160"/>
    </source>
</evidence>
<protein>
    <submittedName>
        <fullName evidence="1">DUF721 domain-containing protein</fullName>
    </submittedName>
</protein>
<gene>
    <name evidence="1" type="ORF">O970_07320</name>
</gene>
<reference evidence="1 2" key="1">
    <citation type="journal article" date="2014" name="Appl. Environ. Microbiol.">
        <title>Genomic features of a bumble bee symbiont reflect its host environment.</title>
        <authorList>
            <person name="Martinson V.G."/>
            <person name="Magoc T."/>
            <person name="Koch H."/>
            <person name="Salzberg S.L."/>
            <person name="Moran N.A."/>
        </authorList>
    </citation>
    <scope>NUCLEOTIDE SEQUENCE [LARGE SCALE GENOMIC DNA]</scope>
    <source>
        <strain evidence="1 2">Bimp</strain>
    </source>
</reference>
<dbReference type="Proteomes" id="UP000506160">
    <property type="component" value="Unassembled WGS sequence"/>
</dbReference>